<feature type="compositionally biased region" description="Basic and acidic residues" evidence="1">
    <location>
        <begin position="22"/>
        <end position="34"/>
    </location>
</feature>
<reference evidence="2 3" key="1">
    <citation type="journal article" date="2022" name="Nat. Ecol. Evol.">
        <title>A masculinizing supergene underlies an exaggerated male reproductive morph in a spider.</title>
        <authorList>
            <person name="Hendrickx F."/>
            <person name="De Corte Z."/>
            <person name="Sonet G."/>
            <person name="Van Belleghem S.M."/>
            <person name="Kostlbacher S."/>
            <person name="Vangestel C."/>
        </authorList>
    </citation>
    <scope>NUCLEOTIDE SEQUENCE [LARGE SCALE GENOMIC DNA]</scope>
    <source>
        <strain evidence="2">W744_W776</strain>
    </source>
</reference>
<evidence type="ECO:0000313" key="2">
    <source>
        <dbReference type="EMBL" id="KAG8197924.1"/>
    </source>
</evidence>
<keyword evidence="3" id="KW-1185">Reference proteome</keyword>
<comment type="caution">
    <text evidence="2">The sequence shown here is derived from an EMBL/GenBank/DDBJ whole genome shotgun (WGS) entry which is preliminary data.</text>
</comment>
<accession>A0AAV6VMN7</accession>
<gene>
    <name evidence="2" type="ORF">JTE90_020302</name>
</gene>
<proteinExistence type="predicted"/>
<dbReference type="Proteomes" id="UP000827092">
    <property type="component" value="Unassembled WGS sequence"/>
</dbReference>
<sequence>MPLEGTFPFIPLIDLNTRGRCGRAEDSSRQEPSRFRSKPPFLCRKGQLRRTNKQACRSSPDESSFWNSVLVFYSF</sequence>
<name>A0AAV6VMN7_9ARAC</name>
<protein>
    <submittedName>
        <fullName evidence="2">Uncharacterized protein</fullName>
    </submittedName>
</protein>
<dbReference type="AlphaFoldDB" id="A0AAV6VMN7"/>
<feature type="region of interest" description="Disordered" evidence="1">
    <location>
        <begin position="21"/>
        <end position="40"/>
    </location>
</feature>
<organism evidence="2 3">
    <name type="scientific">Oedothorax gibbosus</name>
    <dbReference type="NCBI Taxonomy" id="931172"/>
    <lineage>
        <taxon>Eukaryota</taxon>
        <taxon>Metazoa</taxon>
        <taxon>Ecdysozoa</taxon>
        <taxon>Arthropoda</taxon>
        <taxon>Chelicerata</taxon>
        <taxon>Arachnida</taxon>
        <taxon>Araneae</taxon>
        <taxon>Araneomorphae</taxon>
        <taxon>Entelegynae</taxon>
        <taxon>Araneoidea</taxon>
        <taxon>Linyphiidae</taxon>
        <taxon>Erigoninae</taxon>
        <taxon>Oedothorax</taxon>
    </lineage>
</organism>
<evidence type="ECO:0000313" key="3">
    <source>
        <dbReference type="Proteomes" id="UP000827092"/>
    </source>
</evidence>
<evidence type="ECO:0000256" key="1">
    <source>
        <dbReference type="SAM" id="MobiDB-lite"/>
    </source>
</evidence>
<dbReference type="EMBL" id="JAFNEN010000047">
    <property type="protein sequence ID" value="KAG8197924.1"/>
    <property type="molecule type" value="Genomic_DNA"/>
</dbReference>